<dbReference type="GO" id="GO:0006357">
    <property type="term" value="P:regulation of transcription by RNA polymerase II"/>
    <property type="evidence" value="ECO:0007669"/>
    <property type="project" value="TreeGrafter"/>
</dbReference>
<feature type="compositionally biased region" description="Basic and acidic residues" evidence="4">
    <location>
        <begin position="257"/>
        <end position="272"/>
    </location>
</feature>
<dbReference type="GO" id="GO:0005634">
    <property type="term" value="C:nucleus"/>
    <property type="evidence" value="ECO:0007669"/>
    <property type="project" value="TreeGrafter"/>
</dbReference>
<dbReference type="STRING" id="283909.R7VBR2"/>
<dbReference type="OrthoDB" id="1938591at2759"/>
<dbReference type="EnsemblMetazoa" id="CapteT220448">
    <property type="protein sequence ID" value="CapteP220448"/>
    <property type="gene ID" value="CapteG220448"/>
</dbReference>
<dbReference type="AlphaFoldDB" id="R7VBR2"/>
<dbReference type="InterPro" id="IPR001606">
    <property type="entry name" value="ARID_dom"/>
</dbReference>
<dbReference type="Pfam" id="PF01388">
    <property type="entry name" value="ARID"/>
    <property type="match status" value="1"/>
</dbReference>
<evidence type="ECO:0000256" key="1">
    <source>
        <dbReference type="ARBA" id="ARBA00023015"/>
    </source>
</evidence>
<keyword evidence="3" id="KW-0539">Nucleus</keyword>
<keyword evidence="8" id="KW-1185">Reference proteome</keyword>
<feature type="compositionally biased region" description="Pro residues" evidence="4">
    <location>
        <begin position="289"/>
        <end position="299"/>
    </location>
</feature>
<proteinExistence type="predicted"/>
<feature type="domain" description="ARID" evidence="5">
    <location>
        <begin position="346"/>
        <end position="438"/>
    </location>
</feature>
<keyword evidence="1" id="KW-0805">Transcription regulation</keyword>
<evidence type="ECO:0000313" key="6">
    <source>
        <dbReference type="EMBL" id="ELU13731.1"/>
    </source>
</evidence>
<dbReference type="HOGENOM" id="CLU_367320_0_0_1"/>
<dbReference type="PANTHER" id="PTHR13964">
    <property type="entry name" value="RBP-RELATED"/>
    <property type="match status" value="1"/>
</dbReference>
<dbReference type="PROSITE" id="PS51011">
    <property type="entry name" value="ARID"/>
    <property type="match status" value="1"/>
</dbReference>
<evidence type="ECO:0000259" key="5">
    <source>
        <dbReference type="PROSITE" id="PS51011"/>
    </source>
</evidence>
<evidence type="ECO:0000313" key="7">
    <source>
        <dbReference type="EnsemblMetazoa" id="CapteP220448"/>
    </source>
</evidence>
<name>R7VBR2_CAPTE</name>
<reference evidence="7" key="3">
    <citation type="submission" date="2015-06" db="UniProtKB">
        <authorList>
            <consortium name="EnsemblMetazoa"/>
        </authorList>
    </citation>
    <scope>IDENTIFICATION</scope>
</reference>
<evidence type="ECO:0000313" key="8">
    <source>
        <dbReference type="Proteomes" id="UP000014760"/>
    </source>
</evidence>
<evidence type="ECO:0000256" key="4">
    <source>
        <dbReference type="SAM" id="MobiDB-lite"/>
    </source>
</evidence>
<dbReference type="InterPro" id="IPR051232">
    <property type="entry name" value="ARID/SWI1_ChromRemod"/>
</dbReference>
<dbReference type="CDD" id="cd16869">
    <property type="entry name" value="ARID_ARID5"/>
    <property type="match status" value="1"/>
</dbReference>
<dbReference type="GO" id="GO:0000976">
    <property type="term" value="F:transcription cis-regulatory region binding"/>
    <property type="evidence" value="ECO:0007669"/>
    <property type="project" value="TreeGrafter"/>
</dbReference>
<dbReference type="InterPro" id="IPR036431">
    <property type="entry name" value="ARID_dom_sf"/>
</dbReference>
<keyword evidence="2" id="KW-0804">Transcription</keyword>
<dbReference type="EMBL" id="AMQN01000751">
    <property type="status" value="NOT_ANNOTATED_CDS"/>
    <property type="molecule type" value="Genomic_DNA"/>
</dbReference>
<dbReference type="SMART" id="SM01014">
    <property type="entry name" value="ARID"/>
    <property type="match status" value="1"/>
</dbReference>
<feature type="region of interest" description="Disordered" evidence="4">
    <location>
        <begin position="252"/>
        <end position="304"/>
    </location>
</feature>
<dbReference type="SUPFAM" id="SSF46774">
    <property type="entry name" value="ARID-like"/>
    <property type="match status" value="1"/>
</dbReference>
<reference evidence="6 8" key="2">
    <citation type="journal article" date="2013" name="Nature">
        <title>Insights into bilaterian evolution from three spiralian genomes.</title>
        <authorList>
            <person name="Simakov O."/>
            <person name="Marletaz F."/>
            <person name="Cho S.J."/>
            <person name="Edsinger-Gonzales E."/>
            <person name="Havlak P."/>
            <person name="Hellsten U."/>
            <person name="Kuo D.H."/>
            <person name="Larsson T."/>
            <person name="Lv J."/>
            <person name="Arendt D."/>
            <person name="Savage R."/>
            <person name="Osoegawa K."/>
            <person name="de Jong P."/>
            <person name="Grimwood J."/>
            <person name="Chapman J.A."/>
            <person name="Shapiro H."/>
            <person name="Aerts A."/>
            <person name="Otillar R.P."/>
            <person name="Terry A.Y."/>
            <person name="Boore J.L."/>
            <person name="Grigoriev I.V."/>
            <person name="Lindberg D.R."/>
            <person name="Seaver E.C."/>
            <person name="Weisblat D.A."/>
            <person name="Putnam N.H."/>
            <person name="Rokhsar D.S."/>
        </authorList>
    </citation>
    <scope>NUCLEOTIDE SEQUENCE</scope>
    <source>
        <strain evidence="6 8">I ESC-2004</strain>
    </source>
</reference>
<feature type="region of interest" description="Disordered" evidence="4">
    <location>
        <begin position="526"/>
        <end position="629"/>
    </location>
</feature>
<evidence type="ECO:0000256" key="2">
    <source>
        <dbReference type="ARBA" id="ARBA00023163"/>
    </source>
</evidence>
<dbReference type="EMBL" id="KB295062">
    <property type="protein sequence ID" value="ELU13731.1"/>
    <property type="molecule type" value="Genomic_DNA"/>
</dbReference>
<reference evidence="8" key="1">
    <citation type="submission" date="2012-12" db="EMBL/GenBank/DDBJ databases">
        <authorList>
            <person name="Hellsten U."/>
            <person name="Grimwood J."/>
            <person name="Chapman J.A."/>
            <person name="Shapiro H."/>
            <person name="Aerts A."/>
            <person name="Otillar R.P."/>
            <person name="Terry A.Y."/>
            <person name="Boore J.L."/>
            <person name="Simakov O."/>
            <person name="Marletaz F."/>
            <person name="Cho S.-J."/>
            <person name="Edsinger-Gonzales E."/>
            <person name="Havlak P."/>
            <person name="Kuo D.-H."/>
            <person name="Larsson T."/>
            <person name="Lv J."/>
            <person name="Arendt D."/>
            <person name="Savage R."/>
            <person name="Osoegawa K."/>
            <person name="de Jong P."/>
            <person name="Lindberg D.R."/>
            <person name="Seaver E.C."/>
            <person name="Weisblat D.A."/>
            <person name="Putnam N.H."/>
            <person name="Grigoriev I.V."/>
            <person name="Rokhsar D.S."/>
        </authorList>
    </citation>
    <scope>NUCLEOTIDE SEQUENCE</scope>
    <source>
        <strain evidence="8">I ESC-2004</strain>
    </source>
</reference>
<gene>
    <name evidence="6" type="ORF">CAPTEDRAFT_220448</name>
</gene>
<feature type="compositionally biased region" description="Polar residues" evidence="4">
    <location>
        <begin position="273"/>
        <end position="286"/>
    </location>
</feature>
<accession>R7VBR2</accession>
<evidence type="ECO:0000256" key="3">
    <source>
        <dbReference type="ARBA" id="ARBA00023242"/>
    </source>
</evidence>
<dbReference type="Gene3D" id="1.10.150.60">
    <property type="entry name" value="ARID DNA-binding domain"/>
    <property type="match status" value="1"/>
</dbReference>
<protein>
    <recommendedName>
        <fullName evidence="5">ARID domain-containing protein</fullName>
    </recommendedName>
</protein>
<sequence>MEAPKIQFSGGPCGQHGPYTFYKSFKYSKENKTRFLSLGEFFYVRVLEDAPICIGELQLLWLDKNQSEYQLCSLRLYFAPENTPDGRQPHHGKDEILAESEKVVLDLPHLLDWIVEGKVDWGHGSRTKCRPQVRSTSCSSLARVFTSSDCASKFREKDSAPAADAAHHDEASTDVLILSYAQYCRYRCVLRRFENCPNQWLKNAVISAIAGFVVQSARMRIMFCRDTIDHPLLEDHEFRLDHMVPLLKGRRRKKMSFKRDSGSEAYDSDRSVYDQSPDSVFKPSNNPAKPEPPTTPVSPPKKIAPQITQPVQPISAAVSQTQNSNPISAKIKPAKVSRPEEGKVNSAEEREFLEKLFAFMRNYHRPIERLPTLGFKEVDLYLFYGYAQRFGGYEQVTQNRQWKQIYDMLGGNPNNTSAATCTRRIYEKLLLPFERFTSGVRHKALPDPCDRPIHKQLISNMAGKCHQVEEKPIVKHEEKISRVKKTHKTVQEILNHQRNHGDSHGDEVFDSKEDVYISGHFPPERHAASLFPPERPSVIHPVPPKAEPEAHKRTFPFGDEPFSKTQPPHAHAPTEGGLPSPAKVPKPSDYIDQLRQAQQKTKSDPDENSAPLDLSMKASRPPPPSHPHALLIPKMEAKVERMNPSKQSAFKSIETLSASAQKPASSQPSPFSPSLPMPIVHPAFTHFASNGILPPSAQFAQPFLYPLSTEAGIQQVLPQFMYAQQPAAAAPGGGGAFLIPSIPLFPPQHPMNLPPVSKR</sequence>
<dbReference type="PANTHER" id="PTHR13964:SF44">
    <property type="entry name" value="ARID DOMAIN-CONTAINING PROTEIN"/>
    <property type="match status" value="1"/>
</dbReference>
<dbReference type="Proteomes" id="UP000014760">
    <property type="component" value="Unassembled WGS sequence"/>
</dbReference>
<organism evidence="6">
    <name type="scientific">Capitella teleta</name>
    <name type="common">Polychaete worm</name>
    <dbReference type="NCBI Taxonomy" id="283909"/>
    <lineage>
        <taxon>Eukaryota</taxon>
        <taxon>Metazoa</taxon>
        <taxon>Spiralia</taxon>
        <taxon>Lophotrochozoa</taxon>
        <taxon>Annelida</taxon>
        <taxon>Polychaeta</taxon>
        <taxon>Sedentaria</taxon>
        <taxon>Scolecida</taxon>
        <taxon>Capitellidae</taxon>
        <taxon>Capitella</taxon>
    </lineage>
</organism>
<dbReference type="SMART" id="SM00501">
    <property type="entry name" value="BRIGHT"/>
    <property type="match status" value="1"/>
</dbReference>